<proteinExistence type="inferred from homology"/>
<evidence type="ECO:0000256" key="2">
    <source>
        <dbReference type="ARBA" id="ARBA00022670"/>
    </source>
</evidence>
<dbReference type="Gene3D" id="3.40.50.880">
    <property type="match status" value="1"/>
</dbReference>
<name>A0AA37WWR8_9GAMM</name>
<protein>
    <submittedName>
        <fullName evidence="5">Peptidase E</fullName>
    </submittedName>
</protein>
<dbReference type="NCBIfam" id="NF003642">
    <property type="entry name" value="PRK05282.1"/>
    <property type="match status" value="1"/>
</dbReference>
<evidence type="ECO:0000256" key="1">
    <source>
        <dbReference type="ARBA" id="ARBA00006534"/>
    </source>
</evidence>
<evidence type="ECO:0000256" key="4">
    <source>
        <dbReference type="ARBA" id="ARBA00022825"/>
    </source>
</evidence>
<dbReference type="RefSeq" id="WP_095498909.1">
    <property type="nucleotide sequence ID" value="NZ_BSPO01000002.1"/>
</dbReference>
<sequence>MAINALMLSASRVDNTDYLEHALPYIDAMYKSCKGHWLFIPFAGVTMSYDAYLDKVQAALKPLNITISGIHQHPDPIKAIEQANGVMVGGGNTFELLNQLYRQQLIEPLKGRIEAGMGYIGWSAGSNITGLSIRTTNDMPIVEPHSFDALAILPFQLNPHYSNYHPPGHNGETRAERLQEFCSLNPETAVVGIQEGSALWRKDNQLTLVGNKQAFFFKGDVHQQTIAVDCDLSHLLAD</sequence>
<keyword evidence="3" id="KW-0378">Hydrolase</keyword>
<gene>
    <name evidence="5" type="primary">pepE</name>
    <name evidence="5" type="ORF">GCM10007894_06460</name>
</gene>
<evidence type="ECO:0000313" key="6">
    <source>
        <dbReference type="Proteomes" id="UP001157439"/>
    </source>
</evidence>
<keyword evidence="2" id="KW-0645">Protease</keyword>
<dbReference type="CDD" id="cd03146">
    <property type="entry name" value="GAT1_Peptidase_E"/>
    <property type="match status" value="1"/>
</dbReference>
<organism evidence="5 6">
    <name type="scientific">Paraferrimonas haliotis</name>
    <dbReference type="NCBI Taxonomy" id="2013866"/>
    <lineage>
        <taxon>Bacteria</taxon>
        <taxon>Pseudomonadati</taxon>
        <taxon>Pseudomonadota</taxon>
        <taxon>Gammaproteobacteria</taxon>
        <taxon>Alteromonadales</taxon>
        <taxon>Ferrimonadaceae</taxon>
        <taxon>Paraferrimonas</taxon>
    </lineage>
</organism>
<accession>A0AA37WWR8</accession>
<dbReference type="InterPro" id="IPR005320">
    <property type="entry name" value="Peptidase_S51"/>
</dbReference>
<dbReference type="PANTHER" id="PTHR20842:SF0">
    <property type="entry name" value="ALPHA-ASPARTYL DIPEPTIDASE"/>
    <property type="match status" value="1"/>
</dbReference>
<dbReference type="AlphaFoldDB" id="A0AA37WWR8"/>
<dbReference type="EMBL" id="BSPO01000002">
    <property type="protein sequence ID" value="GLS82669.1"/>
    <property type="molecule type" value="Genomic_DNA"/>
</dbReference>
<reference evidence="5 6" key="1">
    <citation type="journal article" date="2014" name="Int. J. Syst. Evol. Microbiol.">
        <title>Complete genome sequence of Corynebacterium casei LMG S-19264T (=DSM 44701T), isolated from a smear-ripened cheese.</title>
        <authorList>
            <consortium name="US DOE Joint Genome Institute (JGI-PGF)"/>
            <person name="Walter F."/>
            <person name="Albersmeier A."/>
            <person name="Kalinowski J."/>
            <person name="Ruckert C."/>
        </authorList>
    </citation>
    <scope>NUCLEOTIDE SEQUENCE [LARGE SCALE GENOMIC DNA]</scope>
    <source>
        <strain evidence="5 6">NBRC 112785</strain>
    </source>
</reference>
<comment type="caution">
    <text evidence="5">The sequence shown here is derived from an EMBL/GenBank/DDBJ whole genome shotgun (WGS) entry which is preliminary data.</text>
</comment>
<dbReference type="GO" id="GO:0006508">
    <property type="term" value="P:proteolysis"/>
    <property type="evidence" value="ECO:0007669"/>
    <property type="project" value="UniProtKB-KW"/>
</dbReference>
<evidence type="ECO:0000313" key="5">
    <source>
        <dbReference type="EMBL" id="GLS82669.1"/>
    </source>
</evidence>
<evidence type="ECO:0000256" key="3">
    <source>
        <dbReference type="ARBA" id="ARBA00022801"/>
    </source>
</evidence>
<keyword evidence="4" id="KW-0720">Serine protease</keyword>
<dbReference type="GO" id="GO:0008236">
    <property type="term" value="F:serine-type peptidase activity"/>
    <property type="evidence" value="ECO:0007669"/>
    <property type="project" value="UniProtKB-KW"/>
</dbReference>
<dbReference type="SUPFAM" id="SSF52317">
    <property type="entry name" value="Class I glutamine amidotransferase-like"/>
    <property type="match status" value="1"/>
</dbReference>
<dbReference type="InterPro" id="IPR029062">
    <property type="entry name" value="Class_I_gatase-like"/>
</dbReference>
<dbReference type="Pfam" id="PF03575">
    <property type="entry name" value="Peptidase_S51"/>
    <property type="match status" value="1"/>
</dbReference>
<dbReference type="PANTHER" id="PTHR20842">
    <property type="entry name" value="PROTEASE S51 ALPHA-ASPARTYL DIPEPTIDASE"/>
    <property type="match status" value="1"/>
</dbReference>
<keyword evidence="6" id="KW-1185">Reference proteome</keyword>
<comment type="similarity">
    <text evidence="1">Belongs to the peptidase S51 family.</text>
</comment>
<dbReference type="Proteomes" id="UP001157439">
    <property type="component" value="Unassembled WGS sequence"/>
</dbReference>